<keyword evidence="3" id="KW-1185">Reference proteome</keyword>
<feature type="compositionally biased region" description="Low complexity" evidence="1">
    <location>
        <begin position="49"/>
        <end position="60"/>
    </location>
</feature>
<name>A0A7W9GCM9_9ACTN</name>
<dbReference type="Proteomes" id="UP000579153">
    <property type="component" value="Unassembled WGS sequence"/>
</dbReference>
<accession>A0A7W9GCM9</accession>
<evidence type="ECO:0000313" key="3">
    <source>
        <dbReference type="Proteomes" id="UP000579153"/>
    </source>
</evidence>
<dbReference type="EMBL" id="JACHMB010000001">
    <property type="protein sequence ID" value="MBB5781322.1"/>
    <property type="molecule type" value="Genomic_DNA"/>
</dbReference>
<organism evidence="2 3">
    <name type="scientific">Nonomuraea jabiensis</name>
    <dbReference type="NCBI Taxonomy" id="882448"/>
    <lineage>
        <taxon>Bacteria</taxon>
        <taxon>Bacillati</taxon>
        <taxon>Actinomycetota</taxon>
        <taxon>Actinomycetes</taxon>
        <taxon>Streptosporangiales</taxon>
        <taxon>Streptosporangiaceae</taxon>
        <taxon>Nonomuraea</taxon>
    </lineage>
</organism>
<evidence type="ECO:0000256" key="1">
    <source>
        <dbReference type="SAM" id="MobiDB-lite"/>
    </source>
</evidence>
<protein>
    <submittedName>
        <fullName evidence="2">Uncharacterized protein</fullName>
    </submittedName>
</protein>
<gene>
    <name evidence="2" type="ORF">HD596_008078</name>
</gene>
<evidence type="ECO:0000313" key="2">
    <source>
        <dbReference type="EMBL" id="MBB5781322.1"/>
    </source>
</evidence>
<dbReference type="AlphaFoldDB" id="A0A7W9GCM9"/>
<sequence length="76" mass="7828">MHLAVHRGLVGDAAGELEELGRVDERERDARLTKNSSTAARSNDGEFDTSTTTCAPASPSPVSVLTPVFGAAATAS</sequence>
<feature type="region of interest" description="Disordered" evidence="1">
    <location>
        <begin position="27"/>
        <end position="60"/>
    </location>
</feature>
<reference evidence="2 3" key="1">
    <citation type="submission" date="2020-08" db="EMBL/GenBank/DDBJ databases">
        <title>Sequencing the genomes of 1000 actinobacteria strains.</title>
        <authorList>
            <person name="Klenk H.-P."/>
        </authorList>
    </citation>
    <scope>NUCLEOTIDE SEQUENCE [LARGE SCALE GENOMIC DNA]</scope>
    <source>
        <strain evidence="2 3">DSM 45507</strain>
    </source>
</reference>
<dbReference type="RefSeq" id="WP_246555177.1">
    <property type="nucleotide sequence ID" value="NZ_JACHMB010000001.1"/>
</dbReference>
<comment type="caution">
    <text evidence="2">The sequence shown here is derived from an EMBL/GenBank/DDBJ whole genome shotgun (WGS) entry which is preliminary data.</text>
</comment>
<proteinExistence type="predicted"/>